<dbReference type="GO" id="GO:0003824">
    <property type="term" value="F:catalytic activity"/>
    <property type="evidence" value="ECO:0007669"/>
    <property type="project" value="InterPro"/>
</dbReference>
<keyword evidence="7" id="KW-1185">Reference proteome</keyword>
<evidence type="ECO:0000256" key="2">
    <source>
        <dbReference type="ARBA" id="ARBA00022723"/>
    </source>
</evidence>
<keyword evidence="1" id="KW-0949">S-adenosyl-L-methionine</keyword>
<dbReference type="Gene3D" id="3.20.20.70">
    <property type="entry name" value="Aldolase class I"/>
    <property type="match status" value="1"/>
</dbReference>
<evidence type="ECO:0000259" key="5">
    <source>
        <dbReference type="PROSITE" id="PS51918"/>
    </source>
</evidence>
<keyword evidence="2" id="KW-0479">Metal-binding</keyword>
<gene>
    <name evidence="6" type="ORF">BJY24_005735</name>
</gene>
<name>A0A7W9PJV5_9NOCA</name>
<evidence type="ECO:0000256" key="4">
    <source>
        <dbReference type="ARBA" id="ARBA00023014"/>
    </source>
</evidence>
<dbReference type="SUPFAM" id="SSF102114">
    <property type="entry name" value="Radical SAM enzymes"/>
    <property type="match status" value="1"/>
</dbReference>
<dbReference type="PROSITE" id="PS51918">
    <property type="entry name" value="RADICAL_SAM"/>
    <property type="match status" value="1"/>
</dbReference>
<evidence type="ECO:0000313" key="6">
    <source>
        <dbReference type="EMBL" id="MBB5916823.1"/>
    </source>
</evidence>
<evidence type="ECO:0000256" key="1">
    <source>
        <dbReference type="ARBA" id="ARBA00022691"/>
    </source>
</evidence>
<dbReference type="PANTHER" id="PTHR11228">
    <property type="entry name" value="RADICAL SAM DOMAIN PROTEIN"/>
    <property type="match status" value="1"/>
</dbReference>
<dbReference type="InterPro" id="IPR013785">
    <property type="entry name" value="Aldolase_TIM"/>
</dbReference>
<dbReference type="Proteomes" id="UP000540412">
    <property type="component" value="Unassembled WGS sequence"/>
</dbReference>
<dbReference type="GO" id="GO:0051536">
    <property type="term" value="F:iron-sulfur cluster binding"/>
    <property type="evidence" value="ECO:0007669"/>
    <property type="project" value="UniProtKB-KW"/>
</dbReference>
<sequence>MNEPEPVGRLLRLVVDAVNECNLRCLYCHPGEVWKTQQLPVAAIVSAFEAAEQAGVLEVVLTGGEITLHESLPAVLDATHQLAQCAATLITNATKITDDLAQQLAASNLSRICTSVDGITNDLHGSARGKNLPKVLDGLARLHETGKPVTVITVVHQSNWRQVIDLSDHLAETGLAVQHHLCAPSFSGQARAHYPRLALAESDFLGVQDLVDRHHARLAAAGLYLTFNSCWPATGRRTLRVNPSRTITLQQLSEQVKDTLANIRPDGEFRLQAATWGREMIGNAALGSVHTQGVTPLLVDAEILLARGTARQLPRAVEAQHKFQLGPRADSHTTDTLIGRAEGTAGEVELIPITSVDEHWLMNNPADLDAVATGLRTAPDTHRVVRHPTGTVLAFDRARSQITLLTGAEWQAVQHLSTIDASAEVSL</sequence>
<dbReference type="RefSeq" id="WP_040751804.1">
    <property type="nucleotide sequence ID" value="NZ_JACHIT010000002.1"/>
</dbReference>
<dbReference type="InterPro" id="IPR007197">
    <property type="entry name" value="rSAM"/>
</dbReference>
<dbReference type="EMBL" id="JACHIT010000002">
    <property type="protein sequence ID" value="MBB5916823.1"/>
    <property type="molecule type" value="Genomic_DNA"/>
</dbReference>
<reference evidence="6 7" key="1">
    <citation type="submission" date="2020-08" db="EMBL/GenBank/DDBJ databases">
        <title>Sequencing the genomes of 1000 actinobacteria strains.</title>
        <authorList>
            <person name="Klenk H.-P."/>
        </authorList>
    </citation>
    <scope>NUCLEOTIDE SEQUENCE [LARGE SCALE GENOMIC DNA]</scope>
    <source>
        <strain evidence="6 7">DSM 43582</strain>
    </source>
</reference>
<feature type="domain" description="Radical SAM core" evidence="5">
    <location>
        <begin position="3"/>
        <end position="250"/>
    </location>
</feature>
<dbReference type="SFLD" id="SFLDG01067">
    <property type="entry name" value="SPASM/twitch_domain_containing"/>
    <property type="match status" value="1"/>
</dbReference>
<organism evidence="6 7">
    <name type="scientific">Nocardia transvalensis</name>
    <dbReference type="NCBI Taxonomy" id="37333"/>
    <lineage>
        <taxon>Bacteria</taxon>
        <taxon>Bacillati</taxon>
        <taxon>Actinomycetota</taxon>
        <taxon>Actinomycetes</taxon>
        <taxon>Mycobacteriales</taxon>
        <taxon>Nocardiaceae</taxon>
        <taxon>Nocardia</taxon>
    </lineage>
</organism>
<dbReference type="AlphaFoldDB" id="A0A7W9PJV5"/>
<dbReference type="InterPro" id="IPR050377">
    <property type="entry name" value="Radical_SAM_PqqE_MftC-like"/>
</dbReference>
<comment type="caution">
    <text evidence="6">The sequence shown here is derived from an EMBL/GenBank/DDBJ whole genome shotgun (WGS) entry which is preliminary data.</text>
</comment>
<keyword evidence="4" id="KW-0411">Iron-sulfur</keyword>
<accession>A0A7W9PJV5</accession>
<dbReference type="PANTHER" id="PTHR11228:SF7">
    <property type="entry name" value="PQQA PEPTIDE CYCLASE"/>
    <property type="match status" value="1"/>
</dbReference>
<evidence type="ECO:0000256" key="3">
    <source>
        <dbReference type="ARBA" id="ARBA00023004"/>
    </source>
</evidence>
<dbReference type="SFLD" id="SFLDS00029">
    <property type="entry name" value="Radical_SAM"/>
    <property type="match status" value="1"/>
</dbReference>
<dbReference type="Pfam" id="PF04055">
    <property type="entry name" value="Radical_SAM"/>
    <property type="match status" value="1"/>
</dbReference>
<dbReference type="InterPro" id="IPR058240">
    <property type="entry name" value="rSAM_sf"/>
</dbReference>
<dbReference type="CDD" id="cd01335">
    <property type="entry name" value="Radical_SAM"/>
    <property type="match status" value="1"/>
</dbReference>
<protein>
    <submittedName>
        <fullName evidence="6">MoaA/NifB/PqqE/SkfB family radical SAM enzyme</fullName>
    </submittedName>
</protein>
<dbReference type="GO" id="GO:0046872">
    <property type="term" value="F:metal ion binding"/>
    <property type="evidence" value="ECO:0007669"/>
    <property type="project" value="UniProtKB-KW"/>
</dbReference>
<proteinExistence type="predicted"/>
<evidence type="ECO:0000313" key="7">
    <source>
        <dbReference type="Proteomes" id="UP000540412"/>
    </source>
</evidence>
<keyword evidence="3" id="KW-0408">Iron</keyword>